<dbReference type="InterPro" id="IPR016166">
    <property type="entry name" value="FAD-bd_PCMH"/>
</dbReference>
<comment type="similarity">
    <text evidence="2">Belongs to the oxygen-dependent FAD-linked oxidoreductase family.</text>
</comment>
<dbReference type="EMBL" id="JAENHP010000009">
    <property type="protein sequence ID" value="MBM2619043.1"/>
    <property type="molecule type" value="Genomic_DNA"/>
</dbReference>
<dbReference type="Gene3D" id="3.30.43.10">
    <property type="entry name" value="Uridine Diphospho-n-acetylenolpyruvylglucosamine Reductase, domain 2"/>
    <property type="match status" value="1"/>
</dbReference>
<dbReference type="PANTHER" id="PTHR42973">
    <property type="entry name" value="BINDING OXIDOREDUCTASE, PUTATIVE (AFU_ORTHOLOGUE AFUA_1G17690)-RELATED"/>
    <property type="match status" value="1"/>
</dbReference>
<protein>
    <submittedName>
        <fullName evidence="7">FAD-binding oxidoreductase</fullName>
    </submittedName>
</protein>
<dbReference type="InterPro" id="IPR050416">
    <property type="entry name" value="FAD-linked_Oxidoreductase"/>
</dbReference>
<dbReference type="InterPro" id="IPR036318">
    <property type="entry name" value="FAD-bd_PCMH-like_sf"/>
</dbReference>
<dbReference type="InterPro" id="IPR006094">
    <property type="entry name" value="Oxid_FAD_bind_N"/>
</dbReference>
<dbReference type="PROSITE" id="PS51387">
    <property type="entry name" value="FAD_PCMH"/>
    <property type="match status" value="1"/>
</dbReference>
<keyword evidence="3" id="KW-0285">Flavoprotein</keyword>
<keyword evidence="5" id="KW-0560">Oxidoreductase</keyword>
<name>A0ABS2AI60_9ACTN</name>
<dbReference type="Gene3D" id="3.40.462.20">
    <property type="match status" value="1"/>
</dbReference>
<organism evidence="7 8">
    <name type="scientific">Paractinoplanes ovalisporus</name>
    <dbReference type="NCBI Taxonomy" id="2810368"/>
    <lineage>
        <taxon>Bacteria</taxon>
        <taxon>Bacillati</taxon>
        <taxon>Actinomycetota</taxon>
        <taxon>Actinomycetes</taxon>
        <taxon>Micromonosporales</taxon>
        <taxon>Micromonosporaceae</taxon>
        <taxon>Paractinoplanes</taxon>
    </lineage>
</organism>
<evidence type="ECO:0000256" key="5">
    <source>
        <dbReference type="ARBA" id="ARBA00023002"/>
    </source>
</evidence>
<dbReference type="InterPro" id="IPR016167">
    <property type="entry name" value="FAD-bd_PCMH_sub1"/>
</dbReference>
<comment type="cofactor">
    <cofactor evidence="1">
        <name>FAD</name>
        <dbReference type="ChEBI" id="CHEBI:57692"/>
    </cofactor>
</comment>
<comment type="caution">
    <text evidence="7">The sequence shown here is derived from an EMBL/GenBank/DDBJ whole genome shotgun (WGS) entry which is preliminary data.</text>
</comment>
<feature type="domain" description="FAD-binding PCMH-type" evidence="6">
    <location>
        <begin position="33"/>
        <end position="201"/>
    </location>
</feature>
<dbReference type="Proteomes" id="UP000632138">
    <property type="component" value="Unassembled WGS sequence"/>
</dbReference>
<dbReference type="SUPFAM" id="SSF56176">
    <property type="entry name" value="FAD-binding/transporter-associated domain-like"/>
    <property type="match status" value="1"/>
</dbReference>
<evidence type="ECO:0000256" key="2">
    <source>
        <dbReference type="ARBA" id="ARBA00005466"/>
    </source>
</evidence>
<proteinExistence type="inferred from homology"/>
<reference evidence="7 8" key="1">
    <citation type="submission" date="2021-01" db="EMBL/GenBank/DDBJ databases">
        <title>Actinoplanes sp. nov. LDG1-06 isolated from lichen.</title>
        <authorList>
            <person name="Saeng-In P."/>
            <person name="Phongsopitanun W."/>
            <person name="Kanchanasin P."/>
            <person name="Yuki M."/>
            <person name="Kudo T."/>
            <person name="Ohkuma M."/>
            <person name="Tanasupawat S."/>
        </authorList>
    </citation>
    <scope>NUCLEOTIDE SEQUENCE [LARGE SCALE GENOMIC DNA]</scope>
    <source>
        <strain evidence="7 8">LDG1-06</strain>
    </source>
</reference>
<keyword evidence="8" id="KW-1185">Reference proteome</keyword>
<dbReference type="InterPro" id="IPR016169">
    <property type="entry name" value="FAD-bd_PCMH_sub2"/>
</dbReference>
<dbReference type="PANTHER" id="PTHR42973:SF39">
    <property type="entry name" value="FAD-BINDING PCMH-TYPE DOMAIN-CONTAINING PROTEIN"/>
    <property type="match status" value="1"/>
</dbReference>
<evidence type="ECO:0000256" key="1">
    <source>
        <dbReference type="ARBA" id="ARBA00001974"/>
    </source>
</evidence>
<keyword evidence="4" id="KW-0274">FAD</keyword>
<dbReference type="Pfam" id="PF08031">
    <property type="entry name" value="BBE"/>
    <property type="match status" value="1"/>
</dbReference>
<evidence type="ECO:0000256" key="4">
    <source>
        <dbReference type="ARBA" id="ARBA00022827"/>
    </source>
</evidence>
<evidence type="ECO:0000256" key="3">
    <source>
        <dbReference type="ARBA" id="ARBA00022630"/>
    </source>
</evidence>
<gene>
    <name evidence="7" type="ORF">JIG36_26145</name>
</gene>
<accession>A0ABS2AI60</accession>
<dbReference type="Gene3D" id="3.30.465.10">
    <property type="match status" value="1"/>
</dbReference>
<dbReference type="RefSeq" id="WP_203379057.1">
    <property type="nucleotide sequence ID" value="NZ_JAENHP010000009.1"/>
</dbReference>
<dbReference type="InterPro" id="IPR012951">
    <property type="entry name" value="BBE"/>
</dbReference>
<evidence type="ECO:0000313" key="7">
    <source>
        <dbReference type="EMBL" id="MBM2619043.1"/>
    </source>
</evidence>
<dbReference type="Pfam" id="PF01565">
    <property type="entry name" value="FAD_binding_4"/>
    <property type="match status" value="1"/>
</dbReference>
<evidence type="ECO:0000313" key="8">
    <source>
        <dbReference type="Proteomes" id="UP000632138"/>
    </source>
</evidence>
<evidence type="ECO:0000259" key="6">
    <source>
        <dbReference type="PROSITE" id="PS51387"/>
    </source>
</evidence>
<sequence>MNLAGLRTEVIGPVLTPDDDAYAQELSTFNLTVRHTPLVVVGATGPSDVQAAVRFAAAHGLPVAVLAAGHGSTTPSAGSVLITTRRMTGLNIDESGRTARVEAGVRWAELIEQAGKLGLGALNGSSPTVSVIGYTLGGGLGPFGRKYGYAADHVRSMDVVTADGELRTVTAQSDPDLFWALLGTKGNFGVVVAMEFGLFPIASFYGGGLFLPGELAGDVFHLFREWVADVPDEMSASVCLLNLPPAPFVPEPLRGRLVAHIRFAFLGDVAEGERLVAPFRALGEPVIDAVTELPYAAVAAVHSDPVDPMPVVEQATLLRELPAEAVDTILRFAGPGSDAPLVMAEVRHLGGALARPPATPNAVEIRHDARFSFFVAAVGPPTDDLTNYQRAFVGALDPWTTGRRYLNFMFAGDTAPATVALAYTDESFRRLREVKRRHDPSNVFRINHNIEPAA</sequence>